<keyword evidence="2" id="KW-0732">Signal</keyword>
<feature type="signal peptide" evidence="2">
    <location>
        <begin position="1"/>
        <end position="22"/>
    </location>
</feature>
<sequence length="122" mass="14081">MFFKLYLPIIAIVLVVLPLNYSAELDSDDFDVFYSAESEMPSKTTNIPIMLDSSDSESEKWYDASETLEKRHVSFSEDSDVNNLEKRSPNGAPIVRSQHDIGLRPHDRNTLYLRPQLPKRYN</sequence>
<accession>A0A0N5C3E3</accession>
<evidence type="ECO:0000313" key="4">
    <source>
        <dbReference type="WBParaSite" id="SPAL_0001249400.1"/>
    </source>
</evidence>
<evidence type="ECO:0000256" key="2">
    <source>
        <dbReference type="SAM" id="SignalP"/>
    </source>
</evidence>
<protein>
    <submittedName>
        <fullName evidence="4">Seminal fluid protein HACP016</fullName>
    </submittedName>
</protein>
<evidence type="ECO:0000256" key="1">
    <source>
        <dbReference type="SAM" id="MobiDB-lite"/>
    </source>
</evidence>
<name>A0A0N5C3E3_STREA</name>
<feature type="chain" id="PRO_5005895507" evidence="2">
    <location>
        <begin position="23"/>
        <end position="122"/>
    </location>
</feature>
<feature type="compositionally biased region" description="Basic and acidic residues" evidence="1">
    <location>
        <begin position="97"/>
        <end position="109"/>
    </location>
</feature>
<organism evidence="3 4">
    <name type="scientific">Strongyloides papillosus</name>
    <name type="common">Intestinal threadworm</name>
    <dbReference type="NCBI Taxonomy" id="174720"/>
    <lineage>
        <taxon>Eukaryota</taxon>
        <taxon>Metazoa</taxon>
        <taxon>Ecdysozoa</taxon>
        <taxon>Nematoda</taxon>
        <taxon>Chromadorea</taxon>
        <taxon>Rhabditida</taxon>
        <taxon>Tylenchina</taxon>
        <taxon>Panagrolaimomorpha</taxon>
        <taxon>Strongyloidoidea</taxon>
        <taxon>Strongyloididae</taxon>
        <taxon>Strongyloides</taxon>
    </lineage>
</organism>
<feature type="region of interest" description="Disordered" evidence="1">
    <location>
        <begin position="79"/>
        <end position="109"/>
    </location>
</feature>
<keyword evidence="3" id="KW-1185">Reference proteome</keyword>
<evidence type="ECO:0000313" key="3">
    <source>
        <dbReference type="Proteomes" id="UP000046392"/>
    </source>
</evidence>
<proteinExistence type="predicted"/>
<reference evidence="4" key="1">
    <citation type="submission" date="2017-02" db="UniProtKB">
        <authorList>
            <consortium name="WormBaseParasite"/>
        </authorList>
    </citation>
    <scope>IDENTIFICATION</scope>
</reference>
<dbReference type="Proteomes" id="UP000046392">
    <property type="component" value="Unplaced"/>
</dbReference>
<dbReference type="AlphaFoldDB" id="A0A0N5C3E3"/>
<dbReference type="WBParaSite" id="SPAL_0001249400.1">
    <property type="protein sequence ID" value="SPAL_0001249400.1"/>
    <property type="gene ID" value="SPAL_0001249400"/>
</dbReference>